<sequence>MTEKEFQDLQDLFFEAGYLVGKTNQRDIMFKYTVPIDVQRVMSFTVMNPQSEQNKVGIVNPSGVAYTYEFRNSIEDCIQEVLYDGSLKDLFRALKENL</sequence>
<dbReference type="EMBL" id="CP110509">
    <property type="protein sequence ID" value="WMB27990.1"/>
    <property type="molecule type" value="Genomic_DNA"/>
</dbReference>
<evidence type="ECO:0000313" key="2">
    <source>
        <dbReference type="Proteomes" id="UP001238096"/>
    </source>
</evidence>
<accession>A0ABY9LIK3</accession>
<gene>
    <name evidence="1" type="ORF">N1496_08355</name>
</gene>
<evidence type="ECO:0000313" key="1">
    <source>
        <dbReference type="EMBL" id="WMB27990.1"/>
    </source>
</evidence>
<dbReference type="RefSeq" id="WP_018367089.1">
    <property type="nucleotide sequence ID" value="NZ_CP104407.1"/>
</dbReference>
<name>A0ABY9LIK3_9STRE</name>
<reference evidence="2" key="1">
    <citation type="submission" date="2022-10" db="EMBL/GenBank/DDBJ databases">
        <title>Streptococcus didelphis as causative of fatal infections in opossums (Didelphis albiventris).</title>
        <authorList>
            <person name="Breyer G.M."/>
            <person name="Da Silva M.E.R.J."/>
            <person name="Siqueira F.M."/>
        </authorList>
    </citation>
    <scope>NUCLEOTIDE SEQUENCE [LARGE SCALE GENOMIC DNA]</scope>
    <source>
        <strain evidence="2">LBVP101/21</strain>
    </source>
</reference>
<keyword evidence="2" id="KW-1185">Reference proteome</keyword>
<organism evidence="1 2">
    <name type="scientific">Streptococcus didelphis</name>
    <dbReference type="NCBI Taxonomy" id="102886"/>
    <lineage>
        <taxon>Bacteria</taxon>
        <taxon>Bacillati</taxon>
        <taxon>Bacillota</taxon>
        <taxon>Bacilli</taxon>
        <taxon>Lactobacillales</taxon>
        <taxon>Streptococcaceae</taxon>
        <taxon>Streptococcus</taxon>
    </lineage>
</organism>
<dbReference type="Proteomes" id="UP001238096">
    <property type="component" value="Chromosome"/>
</dbReference>
<proteinExistence type="predicted"/>
<protein>
    <submittedName>
        <fullName evidence="1">Uncharacterized protein</fullName>
    </submittedName>
</protein>